<accession>A0A2T4GRK6</accession>
<dbReference type="InterPro" id="IPR036291">
    <property type="entry name" value="NAD(P)-bd_dom_sf"/>
</dbReference>
<protein>
    <submittedName>
        <fullName evidence="3">Uncharacterized protein</fullName>
    </submittedName>
</protein>
<evidence type="ECO:0000259" key="2">
    <source>
        <dbReference type="Pfam" id="PF05368"/>
    </source>
</evidence>
<reference evidence="3 5" key="1">
    <citation type="submission" date="2018-02" db="EMBL/GenBank/DDBJ databases">
        <title>Fusarium culmorum secondary metabolites in fungal-bacterial-plant interactions.</title>
        <authorList>
            <person name="Schmidt R."/>
        </authorList>
    </citation>
    <scope>NUCLEOTIDE SEQUENCE [LARGE SCALE GENOMIC DNA]</scope>
    <source>
        <strain evidence="3 5">PV</strain>
    </source>
</reference>
<dbReference type="GO" id="GO:0004029">
    <property type="term" value="F:aldehyde dehydrogenase (NAD+) activity"/>
    <property type="evidence" value="ECO:0007669"/>
    <property type="project" value="TreeGrafter"/>
</dbReference>
<sequence>MHMGAVQLLLTRCQTSGTCLTEGIKRAIFWQDLNSSIVVGSKRIFNHKTFAELEWERNSVARDLLQLPPGLQIRSHLFSDEFIEVLEDIYALERIRDDYRPADCVVSAVFINSQTASIQSRLEALPKETQISRCCYLGAYLCSVMLCCTVWCALVIPTSISTQLLSELQQTYRDSIWDEHADLLLWLIYIGGAFSPRGPNTSSKMTSKNVFITGTTGFIGGDAFYALTKAQPSWKYTILVRSEEKGKDVQKQYPDVKLAIGSLDDSEVIKKAASEADIVIHTADSSDHAGAARAIGDGLQSTHSASNPGYWIHISGTGILCWYDQDNKRYGEAPLPEQSYDDLEGVDKVTSLPDTAFHRDVDKIVLEEAAKNPDAVKVAIVCPPTIYGTGRGPTNQRSRQIPGLAETTLEKGFGPIIGAGKTEWDNVHVHDLSTLIVLLSQRAASSDNQNEQEIWGPKGYFFAENGTHKWSAISTLLAKEAKKQGLIDSDETKVLDVDEAQEKLGFQALSWGLNSRGDAKRARKYLGWKPESPSLEEWLPEAIQVETRRLKMI</sequence>
<dbReference type="OMA" id="LEWERNS"/>
<proteinExistence type="predicted"/>
<dbReference type="Pfam" id="PF01370">
    <property type="entry name" value="Epimerase"/>
    <property type="match status" value="1"/>
</dbReference>
<keyword evidence="5" id="KW-1185">Reference proteome</keyword>
<dbReference type="Proteomes" id="UP000241587">
    <property type="component" value="Unassembled WGS sequence"/>
</dbReference>
<gene>
    <name evidence="3" type="ORF">FCULG_00012361</name>
    <name evidence="4" type="ORF">HYE67_007979</name>
</gene>
<evidence type="ECO:0000313" key="3">
    <source>
        <dbReference type="EMBL" id="PTD06175.1"/>
    </source>
</evidence>
<dbReference type="Pfam" id="PF05368">
    <property type="entry name" value="NmrA"/>
    <property type="match status" value="1"/>
</dbReference>
<evidence type="ECO:0000259" key="1">
    <source>
        <dbReference type="Pfam" id="PF01370"/>
    </source>
</evidence>
<reference evidence="4" key="2">
    <citation type="submission" date="2020-11" db="EMBL/GenBank/DDBJ databases">
        <title>The chromosome-scale genome resource for two endophytic Fusarium species: F. culmorum and F. pseudograminearum.</title>
        <authorList>
            <person name="Yuan Z."/>
        </authorList>
    </citation>
    <scope>NUCLEOTIDE SEQUENCE</scope>
    <source>
        <strain evidence="4">Class2-1B</strain>
    </source>
</reference>
<dbReference type="PANTHER" id="PTHR48079">
    <property type="entry name" value="PROTEIN YEEZ"/>
    <property type="match status" value="1"/>
</dbReference>
<dbReference type="Gene3D" id="3.40.50.720">
    <property type="entry name" value="NAD(P)-binding Rossmann-like Domain"/>
    <property type="match status" value="1"/>
</dbReference>
<dbReference type="InterPro" id="IPR008030">
    <property type="entry name" value="NmrA-like"/>
</dbReference>
<dbReference type="PANTHER" id="PTHR48079:SF6">
    <property type="entry name" value="NAD(P)-BINDING DOMAIN-CONTAINING PROTEIN-RELATED"/>
    <property type="match status" value="1"/>
</dbReference>
<dbReference type="InterPro" id="IPR051783">
    <property type="entry name" value="NAD(P)-dependent_oxidoreduct"/>
</dbReference>
<name>A0A2T4GRK6_FUSCU</name>
<dbReference type="InterPro" id="IPR001509">
    <property type="entry name" value="Epimerase_deHydtase"/>
</dbReference>
<dbReference type="Proteomes" id="UP000663297">
    <property type="component" value="Chromosome 4"/>
</dbReference>
<feature type="domain" description="NmrA-like" evidence="2">
    <location>
        <begin position="207"/>
        <end position="284"/>
    </location>
</feature>
<evidence type="ECO:0000313" key="4">
    <source>
        <dbReference type="EMBL" id="QPC65748.1"/>
    </source>
</evidence>
<dbReference type="GO" id="GO:0005737">
    <property type="term" value="C:cytoplasm"/>
    <property type="evidence" value="ECO:0007669"/>
    <property type="project" value="TreeGrafter"/>
</dbReference>
<organism evidence="3 5">
    <name type="scientific">Fusarium culmorum</name>
    <dbReference type="NCBI Taxonomy" id="5516"/>
    <lineage>
        <taxon>Eukaryota</taxon>
        <taxon>Fungi</taxon>
        <taxon>Dikarya</taxon>
        <taxon>Ascomycota</taxon>
        <taxon>Pezizomycotina</taxon>
        <taxon>Sordariomycetes</taxon>
        <taxon>Hypocreomycetidae</taxon>
        <taxon>Hypocreales</taxon>
        <taxon>Nectriaceae</taxon>
        <taxon>Fusarium</taxon>
    </lineage>
</organism>
<feature type="domain" description="NAD-dependent epimerase/dehydratase" evidence="1">
    <location>
        <begin position="368"/>
        <end position="448"/>
    </location>
</feature>
<dbReference type="SUPFAM" id="SSF51735">
    <property type="entry name" value="NAD(P)-binding Rossmann-fold domains"/>
    <property type="match status" value="1"/>
</dbReference>
<dbReference type="EMBL" id="CP064750">
    <property type="protein sequence ID" value="QPC65748.1"/>
    <property type="molecule type" value="Genomic_DNA"/>
</dbReference>
<dbReference type="OrthoDB" id="2130169at2759"/>
<dbReference type="EMBL" id="PVEM01000008">
    <property type="protein sequence ID" value="PTD06175.1"/>
    <property type="molecule type" value="Genomic_DNA"/>
</dbReference>
<dbReference type="AlphaFoldDB" id="A0A2T4GRK6"/>
<evidence type="ECO:0000313" key="5">
    <source>
        <dbReference type="Proteomes" id="UP000241587"/>
    </source>
</evidence>